<evidence type="ECO:0000313" key="2">
    <source>
        <dbReference type="EMBL" id="KRY76017.1"/>
    </source>
</evidence>
<dbReference type="Proteomes" id="UP000054632">
    <property type="component" value="Unassembled WGS sequence"/>
</dbReference>
<name>A0A0V1EQU0_TRIPS</name>
<reference evidence="2 3" key="1">
    <citation type="submission" date="2015-01" db="EMBL/GenBank/DDBJ databases">
        <title>Evolution of Trichinella species and genotypes.</title>
        <authorList>
            <person name="Korhonen P.K."/>
            <person name="Edoardo P."/>
            <person name="Giuseppe L.R."/>
            <person name="Gasser R.B."/>
        </authorList>
    </citation>
    <scope>NUCLEOTIDE SEQUENCE [LARGE SCALE GENOMIC DNA]</scope>
    <source>
        <strain evidence="2">ISS13</strain>
    </source>
</reference>
<proteinExistence type="predicted"/>
<evidence type="ECO:0000256" key="1">
    <source>
        <dbReference type="SAM" id="Phobius"/>
    </source>
</evidence>
<accession>A0A0V1EQU0</accession>
<feature type="transmembrane region" description="Helical" evidence="1">
    <location>
        <begin position="12"/>
        <end position="34"/>
    </location>
</feature>
<keyword evidence="1" id="KW-0812">Transmembrane</keyword>
<dbReference type="EMBL" id="JYDR01000014">
    <property type="protein sequence ID" value="KRY76017.1"/>
    <property type="molecule type" value="Genomic_DNA"/>
</dbReference>
<protein>
    <submittedName>
        <fullName evidence="2">Uncharacterized protein</fullName>
    </submittedName>
</protein>
<sequence>MFYIACLCGKVYQLINYIFICIAKFDIIVIFMAMCCSSGDSLQSQKLSTFEQPLLELVDSTSTTFYCCCHSLLLRVAFVPDGYFPALTSRVCLISDHKRWTDGRQQPPSVWPIGHLGGSLTGSLTPSEFKKL</sequence>
<evidence type="ECO:0000313" key="3">
    <source>
        <dbReference type="Proteomes" id="UP000054632"/>
    </source>
</evidence>
<dbReference type="AlphaFoldDB" id="A0A0V1EQU0"/>
<keyword evidence="1" id="KW-0472">Membrane</keyword>
<gene>
    <name evidence="2" type="ORF">T4A_13131</name>
</gene>
<keyword evidence="1" id="KW-1133">Transmembrane helix</keyword>
<comment type="caution">
    <text evidence="2">The sequence shown here is derived from an EMBL/GenBank/DDBJ whole genome shotgun (WGS) entry which is preliminary data.</text>
</comment>
<organism evidence="2 3">
    <name type="scientific">Trichinella pseudospiralis</name>
    <name type="common">Parasitic roundworm</name>
    <dbReference type="NCBI Taxonomy" id="6337"/>
    <lineage>
        <taxon>Eukaryota</taxon>
        <taxon>Metazoa</taxon>
        <taxon>Ecdysozoa</taxon>
        <taxon>Nematoda</taxon>
        <taxon>Enoplea</taxon>
        <taxon>Dorylaimia</taxon>
        <taxon>Trichinellida</taxon>
        <taxon>Trichinellidae</taxon>
        <taxon>Trichinella</taxon>
    </lineage>
</organism>